<name>A0A9D2SNV4_9FIRM</name>
<sequence length="323" mass="36787">MEQKDRRFAVLIDADNVSPKYIRYILDEVSDQGVATYKRIYGDWTDISKRSWKEQLLQYSINPIQQYSNTNGKNSTDSAMIIDAMDILYSNHVEGFCLVSSDSDFTKLAQRLRESGMYVLGMGEQKTPSSFRVACDSFKILEVISQNEDDVAPSGNVISDSSVRYGSSIEEPPAITSKSEIERTVSRILTDNNDHGKNTTLSEVGNILQKKFSEFDVRNYGYSKLSTFLESMDDIELIKAGHNYLVKEKHSTVSRPEIEKFLTEFIQNNNGRVDNLSIVHEALRSHFGGFDVKQYGYSRISSFINSFKKFKISNNTVQMKEKN</sequence>
<dbReference type="CDD" id="cd11297">
    <property type="entry name" value="PIN_LabA-like_N_1"/>
    <property type="match status" value="1"/>
</dbReference>
<dbReference type="Gene3D" id="3.40.50.1010">
    <property type="entry name" value="5'-nuclease"/>
    <property type="match status" value="1"/>
</dbReference>
<dbReference type="PANTHER" id="PTHR35811:SF1">
    <property type="entry name" value="HTH OST-TYPE DOMAIN-CONTAINING PROTEIN"/>
    <property type="match status" value="1"/>
</dbReference>
<dbReference type="Pfam" id="PF01936">
    <property type="entry name" value="NYN"/>
    <property type="match status" value="1"/>
</dbReference>
<feature type="domain" description="HTH OST-type" evidence="1">
    <location>
        <begin position="254"/>
        <end position="323"/>
    </location>
</feature>
<protein>
    <submittedName>
        <fullName evidence="2">NYN domain-containing protein</fullName>
    </submittedName>
</protein>
<evidence type="ECO:0000313" key="2">
    <source>
        <dbReference type="EMBL" id="HJC16167.1"/>
    </source>
</evidence>
<feature type="domain" description="HTH OST-type" evidence="1">
    <location>
        <begin position="177"/>
        <end position="250"/>
    </location>
</feature>
<dbReference type="EMBL" id="DWWU01000041">
    <property type="protein sequence ID" value="HJC16167.1"/>
    <property type="molecule type" value="Genomic_DNA"/>
</dbReference>
<dbReference type="InterPro" id="IPR025605">
    <property type="entry name" value="OST-HTH/LOTUS_dom"/>
</dbReference>
<dbReference type="InterPro" id="IPR021139">
    <property type="entry name" value="NYN"/>
</dbReference>
<reference evidence="2" key="2">
    <citation type="submission" date="2021-04" db="EMBL/GenBank/DDBJ databases">
        <authorList>
            <person name="Gilroy R."/>
        </authorList>
    </citation>
    <scope>NUCLEOTIDE SEQUENCE</scope>
    <source>
        <strain evidence="2">CHK185-5351</strain>
    </source>
</reference>
<evidence type="ECO:0000313" key="3">
    <source>
        <dbReference type="Proteomes" id="UP000823849"/>
    </source>
</evidence>
<dbReference type="Pfam" id="PF12872">
    <property type="entry name" value="OST-HTH"/>
    <property type="match status" value="2"/>
</dbReference>
<dbReference type="Proteomes" id="UP000823849">
    <property type="component" value="Unassembled WGS sequence"/>
</dbReference>
<dbReference type="CDD" id="cd10146">
    <property type="entry name" value="LabA_like_C"/>
    <property type="match status" value="1"/>
</dbReference>
<reference evidence="2" key="1">
    <citation type="journal article" date="2021" name="PeerJ">
        <title>Extensive microbial diversity within the chicken gut microbiome revealed by metagenomics and culture.</title>
        <authorList>
            <person name="Gilroy R."/>
            <person name="Ravi A."/>
            <person name="Getino M."/>
            <person name="Pursley I."/>
            <person name="Horton D.L."/>
            <person name="Alikhan N.F."/>
            <person name="Baker D."/>
            <person name="Gharbi K."/>
            <person name="Hall N."/>
            <person name="Watson M."/>
            <person name="Adriaenssens E.M."/>
            <person name="Foster-Nyarko E."/>
            <person name="Jarju S."/>
            <person name="Secka A."/>
            <person name="Antonio M."/>
            <person name="Oren A."/>
            <person name="Chaudhuri R.R."/>
            <person name="La Ragione R."/>
            <person name="Hildebrand F."/>
            <person name="Pallen M.J."/>
        </authorList>
    </citation>
    <scope>NUCLEOTIDE SEQUENCE</scope>
    <source>
        <strain evidence="2">CHK185-5351</strain>
    </source>
</reference>
<gene>
    <name evidence="2" type="ORF">H9705_10205</name>
</gene>
<dbReference type="AlphaFoldDB" id="A0A9D2SNV4"/>
<dbReference type="GO" id="GO:0004540">
    <property type="term" value="F:RNA nuclease activity"/>
    <property type="evidence" value="ECO:0007669"/>
    <property type="project" value="InterPro"/>
</dbReference>
<dbReference type="PROSITE" id="PS51644">
    <property type="entry name" value="HTH_OST"/>
    <property type="match status" value="2"/>
</dbReference>
<comment type="caution">
    <text evidence="2">The sequence shown here is derived from an EMBL/GenBank/DDBJ whole genome shotgun (WGS) entry which is preliminary data.</text>
</comment>
<accession>A0A9D2SNV4</accession>
<dbReference type="PANTHER" id="PTHR35811">
    <property type="entry name" value="SLR1870 PROTEIN"/>
    <property type="match status" value="1"/>
</dbReference>
<evidence type="ECO:0000259" key="1">
    <source>
        <dbReference type="PROSITE" id="PS51644"/>
    </source>
</evidence>
<dbReference type="InterPro" id="IPR041966">
    <property type="entry name" value="LOTUS-like"/>
</dbReference>
<dbReference type="Gene3D" id="3.30.420.610">
    <property type="entry name" value="LOTUS domain-like"/>
    <property type="match status" value="2"/>
</dbReference>
<proteinExistence type="predicted"/>
<organism evidence="2 3">
    <name type="scientific">Candidatus Fusicatenibacter intestinigallinarum</name>
    <dbReference type="NCBI Taxonomy" id="2838598"/>
    <lineage>
        <taxon>Bacteria</taxon>
        <taxon>Bacillati</taxon>
        <taxon>Bacillota</taxon>
        <taxon>Clostridia</taxon>
        <taxon>Lachnospirales</taxon>
        <taxon>Lachnospiraceae</taxon>
        <taxon>Fusicatenibacter</taxon>
    </lineage>
</organism>